<evidence type="ECO:0000256" key="2">
    <source>
        <dbReference type="SAM" id="Phobius"/>
    </source>
</evidence>
<dbReference type="EMBL" id="WJXW01000002">
    <property type="protein sequence ID" value="KAF9739882.1"/>
    <property type="molecule type" value="Genomic_DNA"/>
</dbReference>
<dbReference type="PANTHER" id="PTHR42078">
    <property type="entry name" value="GLUCAN 1, 4-ALPHA-GLUCOSIDASE"/>
    <property type="match status" value="1"/>
</dbReference>
<accession>A0A9P6KUZ6</accession>
<feature type="compositionally biased region" description="Acidic residues" evidence="1">
    <location>
        <begin position="21"/>
        <end position="35"/>
    </location>
</feature>
<keyword evidence="2" id="KW-0812">Transmembrane</keyword>
<evidence type="ECO:0000313" key="5">
    <source>
        <dbReference type="Proteomes" id="UP000756921"/>
    </source>
</evidence>
<dbReference type="AlphaFoldDB" id="A0A9P6KUZ6"/>
<proteinExistence type="predicted"/>
<feature type="region of interest" description="Disordered" evidence="1">
    <location>
        <begin position="91"/>
        <end position="126"/>
    </location>
</feature>
<feature type="region of interest" description="Disordered" evidence="1">
    <location>
        <begin position="309"/>
        <end position="328"/>
    </location>
</feature>
<evidence type="ECO:0000256" key="1">
    <source>
        <dbReference type="SAM" id="MobiDB-lite"/>
    </source>
</evidence>
<feature type="compositionally biased region" description="Low complexity" evidence="1">
    <location>
        <begin position="618"/>
        <end position="633"/>
    </location>
</feature>
<name>A0A9P6KUZ6_9PLEO</name>
<dbReference type="OrthoDB" id="5384459at2759"/>
<dbReference type="Proteomes" id="UP000756921">
    <property type="component" value="Unassembled WGS sequence"/>
</dbReference>
<evidence type="ECO:0000313" key="4">
    <source>
        <dbReference type="EMBL" id="KAF9739882.1"/>
    </source>
</evidence>
<gene>
    <name evidence="4" type="ORF">PMIN01_02517</name>
</gene>
<evidence type="ECO:0000259" key="3">
    <source>
        <dbReference type="Pfam" id="PF25130"/>
    </source>
</evidence>
<feature type="compositionally biased region" description="Basic and acidic residues" evidence="1">
    <location>
        <begin position="726"/>
        <end position="740"/>
    </location>
</feature>
<keyword evidence="5" id="KW-1185">Reference proteome</keyword>
<feature type="compositionally biased region" description="Pro residues" evidence="1">
    <location>
        <begin position="283"/>
        <end position="292"/>
    </location>
</feature>
<feature type="compositionally biased region" description="Basic and acidic residues" evidence="1">
    <location>
        <begin position="44"/>
        <end position="63"/>
    </location>
</feature>
<feature type="compositionally biased region" description="Basic and acidic residues" evidence="1">
    <location>
        <begin position="1"/>
        <end position="12"/>
    </location>
</feature>
<feature type="domain" description="DUF7820" evidence="3">
    <location>
        <begin position="416"/>
        <end position="748"/>
    </location>
</feature>
<organism evidence="4 5">
    <name type="scientific">Paraphaeosphaeria minitans</name>
    <dbReference type="NCBI Taxonomy" id="565426"/>
    <lineage>
        <taxon>Eukaryota</taxon>
        <taxon>Fungi</taxon>
        <taxon>Dikarya</taxon>
        <taxon>Ascomycota</taxon>
        <taxon>Pezizomycotina</taxon>
        <taxon>Dothideomycetes</taxon>
        <taxon>Pleosporomycetidae</taxon>
        <taxon>Pleosporales</taxon>
        <taxon>Massarineae</taxon>
        <taxon>Didymosphaeriaceae</taxon>
        <taxon>Paraphaeosphaeria</taxon>
    </lineage>
</organism>
<reference evidence="4" key="1">
    <citation type="journal article" date="2020" name="Mol. Plant Microbe Interact.">
        <title>Genome Sequence of the Biocontrol Agent Coniothyrium minitans strain Conio (IMI 134523).</title>
        <authorList>
            <person name="Patel D."/>
            <person name="Shittu T.A."/>
            <person name="Baroncelli R."/>
            <person name="Muthumeenakshi S."/>
            <person name="Osborne T.H."/>
            <person name="Janganan T.K."/>
            <person name="Sreenivasaprasad S."/>
        </authorList>
    </citation>
    <scope>NUCLEOTIDE SEQUENCE</scope>
    <source>
        <strain evidence="4">Conio</strain>
    </source>
</reference>
<dbReference type="InterPro" id="IPR056722">
    <property type="entry name" value="DUF7820"/>
</dbReference>
<feature type="region of interest" description="Disordered" evidence="1">
    <location>
        <begin position="1"/>
        <end position="74"/>
    </location>
</feature>
<dbReference type="PANTHER" id="PTHR42078:SF1">
    <property type="entry name" value="GLUCAN 1, 4-ALPHA-GLUCOSIDASE"/>
    <property type="match status" value="1"/>
</dbReference>
<keyword evidence="2" id="KW-1133">Transmembrane helix</keyword>
<feature type="region of interest" description="Disordered" evidence="1">
    <location>
        <begin position="708"/>
        <end position="740"/>
    </location>
</feature>
<comment type="caution">
    <text evidence="4">The sequence shown here is derived from an EMBL/GenBank/DDBJ whole genome shotgun (WGS) entry which is preliminary data.</text>
</comment>
<dbReference type="Pfam" id="PF25130">
    <property type="entry name" value="DUF7820"/>
    <property type="match status" value="1"/>
</dbReference>
<protein>
    <recommendedName>
        <fullName evidence="3">DUF7820 domain-containing protein</fullName>
    </recommendedName>
</protein>
<sequence>MDRRSNDDEGKPPHPPPNPDVFDDENALDPDEDDFMPSVSDGFRPVDEGRHDHPFQDEIEPLRPHMAQNKSTEGTDLRRMATRNSIAKVPYGLDTTWPNDSPRGAHQRGPSSPATPLQHRASVSSTASFATMATSDGPFGSGPSHPYGMYPQNTMVRNVSISTMSPRQQPPAIPQLQTGPSHPYGMYPQNVVEDEPPVPVVQTAIPVGFPGINNGFHRQIGPDGEEQDIVGPFGHTEQLPPYSRYPEEGPTKASMAAEASATPLEASSNPMAGSDTLLMDAAPPAPPSPVSPVSPLAPIAPAFLPQQRPETQTGNVAPRPATTSESASLLTTTTDDGVVAEKVESEPSIRKQSWRRKRLWGKVPVTVALFMLILLLIFAVVLGAAVGTFLTKNKDKSNQDEDYNSHDKPELAVTGNTLFGATPIATPSSLPALPTGAFSLPLGYAQESSPGCLLLGNQYAAWSCKMSFAPLQIVINSTLDGYQASLQTWVATDGSIQYGLQTPLFPPSTLQLVSDLDFRGYGPAWHFAGRYDKVVVLQNEEFAAGTNLRKRDDDPNKPSARHRFQVMPGDNPWYCFWNSTYIEGYIYVTDNSTAASMTNYPTPNPTDPFDAMMTPTATTSASFPETSTASATPLRTKRTPQQRSDAGFTFRFPFPYPRIVKIEERRLPGAPQPYCQKMQLLDNGQITPASGSNGGNVIVWLQESDPSMEEFYGAPPGSSPSSTEAAKVRRQQERRSDPSDACHCQWMFQ</sequence>
<feature type="region of interest" description="Disordered" evidence="1">
    <location>
        <begin position="618"/>
        <end position="647"/>
    </location>
</feature>
<feature type="transmembrane region" description="Helical" evidence="2">
    <location>
        <begin position="365"/>
        <end position="390"/>
    </location>
</feature>
<keyword evidence="2" id="KW-0472">Membrane</keyword>
<feature type="region of interest" description="Disordered" evidence="1">
    <location>
        <begin position="233"/>
        <end position="292"/>
    </location>
</feature>